<reference evidence="3 4" key="1">
    <citation type="submission" date="2019-12" db="EMBL/GenBank/DDBJ databases">
        <title>the WGS of Blastococcus saxobsidens 67B17.</title>
        <authorList>
            <person name="Jiang Z."/>
        </authorList>
    </citation>
    <scope>NUCLEOTIDE SEQUENCE [LARGE SCALE GENOMIC DNA]</scope>
    <source>
        <strain evidence="3 4">67B17</strain>
    </source>
</reference>
<dbReference type="InterPro" id="IPR002525">
    <property type="entry name" value="Transp_IS110-like_N"/>
</dbReference>
<comment type="caution">
    <text evidence="3">The sequence shown here is derived from an EMBL/GenBank/DDBJ whole genome shotgun (WGS) entry which is preliminary data.</text>
</comment>
<name>A0A6L9W8H2_9ACTN</name>
<protein>
    <submittedName>
        <fullName evidence="3">IS110 family transposase</fullName>
    </submittedName>
</protein>
<organism evidence="3 4">
    <name type="scientific">Blastococcus saxobsidens</name>
    <dbReference type="NCBI Taxonomy" id="138336"/>
    <lineage>
        <taxon>Bacteria</taxon>
        <taxon>Bacillati</taxon>
        <taxon>Actinomycetota</taxon>
        <taxon>Actinomycetes</taxon>
        <taxon>Geodermatophilales</taxon>
        <taxon>Geodermatophilaceae</taxon>
        <taxon>Blastococcus</taxon>
    </lineage>
</organism>
<gene>
    <name evidence="3" type="ORF">GCU60_18795</name>
</gene>
<dbReference type="PANTHER" id="PTHR33055:SF16">
    <property type="entry name" value="TRANSPOSASE FOR INSERTION SEQUENCE ELEMENT IS1547"/>
    <property type="match status" value="1"/>
</dbReference>
<dbReference type="GO" id="GO:0006313">
    <property type="term" value="P:DNA transposition"/>
    <property type="evidence" value="ECO:0007669"/>
    <property type="project" value="InterPro"/>
</dbReference>
<dbReference type="InterPro" id="IPR003346">
    <property type="entry name" value="Transposase_20"/>
</dbReference>
<evidence type="ECO:0000313" key="3">
    <source>
        <dbReference type="EMBL" id="NEK87791.1"/>
    </source>
</evidence>
<dbReference type="EMBL" id="JAAGWG010000043">
    <property type="protein sequence ID" value="NEK87791.1"/>
    <property type="molecule type" value="Genomic_DNA"/>
</dbReference>
<dbReference type="RefSeq" id="WP_091382395.1">
    <property type="nucleotide sequence ID" value="NZ_JAAGWG010000043.1"/>
</dbReference>
<proteinExistence type="predicted"/>
<dbReference type="Pfam" id="PF01548">
    <property type="entry name" value="DEDD_Tnp_IS110"/>
    <property type="match status" value="1"/>
</dbReference>
<evidence type="ECO:0000313" key="4">
    <source>
        <dbReference type="Proteomes" id="UP000479241"/>
    </source>
</evidence>
<dbReference type="InterPro" id="IPR047650">
    <property type="entry name" value="Transpos_IS110"/>
</dbReference>
<feature type="domain" description="Transposase IS110-like N-terminal" evidence="1">
    <location>
        <begin position="3"/>
        <end position="157"/>
    </location>
</feature>
<feature type="domain" description="Transposase IS116/IS110/IS902 C-terminal" evidence="2">
    <location>
        <begin position="222"/>
        <end position="303"/>
    </location>
</feature>
<evidence type="ECO:0000259" key="1">
    <source>
        <dbReference type="Pfam" id="PF01548"/>
    </source>
</evidence>
<dbReference type="GO" id="GO:0004803">
    <property type="term" value="F:transposase activity"/>
    <property type="evidence" value="ECO:0007669"/>
    <property type="project" value="InterPro"/>
</dbReference>
<dbReference type="NCBIfam" id="NF033542">
    <property type="entry name" value="transpos_IS110"/>
    <property type="match status" value="1"/>
</dbReference>
<dbReference type="Pfam" id="PF02371">
    <property type="entry name" value="Transposase_20"/>
    <property type="match status" value="1"/>
</dbReference>
<sequence>MHAGIDTHKDTLAVAVIDGAGRPVVVTELANTEAGFDALEKLLANHDVQRVGIEGSGNYGRGAAVHLVLTGPVEVVEVPPSLTSRERSARPGAGKTDPTDAVAIARITAREPGLPPVRLAIGRAADLRALADYRAQLVAERTALANRTHAELHGLLPGYQVKIPRLTAPTFITKATELLTGQTNVRAVLTRRRLTRLAELTVEIREVADLITAAVAEVDTGLTELYGLGKVGAATILGQVADVRRYRSRHAFAAANGTAPIPASSGRTSRHRLNRSGNRTLNRVLYTMAITQIRADTEGRAYYLRKRAEGKTGREALRCLKRRLSDVVYKTLHDDLSAGRAPTAAGR</sequence>
<evidence type="ECO:0000259" key="2">
    <source>
        <dbReference type="Pfam" id="PF02371"/>
    </source>
</evidence>
<dbReference type="Proteomes" id="UP000479241">
    <property type="component" value="Unassembled WGS sequence"/>
</dbReference>
<dbReference type="PANTHER" id="PTHR33055">
    <property type="entry name" value="TRANSPOSASE FOR INSERTION SEQUENCE ELEMENT IS1111A"/>
    <property type="match status" value="1"/>
</dbReference>
<dbReference type="AlphaFoldDB" id="A0A6L9W8H2"/>
<dbReference type="GO" id="GO:0003677">
    <property type="term" value="F:DNA binding"/>
    <property type="evidence" value="ECO:0007669"/>
    <property type="project" value="InterPro"/>
</dbReference>
<accession>A0A6L9W8H2</accession>